<reference evidence="3" key="1">
    <citation type="journal article" date="2019" name="Curr. Biol.">
        <title>Genome Sequence of Striga asiatica Provides Insight into the Evolution of Plant Parasitism.</title>
        <authorList>
            <person name="Yoshida S."/>
            <person name="Kim S."/>
            <person name="Wafula E.K."/>
            <person name="Tanskanen J."/>
            <person name="Kim Y.M."/>
            <person name="Honaas L."/>
            <person name="Yang Z."/>
            <person name="Spallek T."/>
            <person name="Conn C.E."/>
            <person name="Ichihashi Y."/>
            <person name="Cheong K."/>
            <person name="Cui S."/>
            <person name="Der J.P."/>
            <person name="Gundlach H."/>
            <person name="Jiao Y."/>
            <person name="Hori C."/>
            <person name="Ishida J.K."/>
            <person name="Kasahara H."/>
            <person name="Kiba T."/>
            <person name="Kim M.S."/>
            <person name="Koo N."/>
            <person name="Laohavisit A."/>
            <person name="Lee Y.H."/>
            <person name="Lumba S."/>
            <person name="McCourt P."/>
            <person name="Mortimer J.C."/>
            <person name="Mutuku J.M."/>
            <person name="Nomura T."/>
            <person name="Sasaki-Sekimoto Y."/>
            <person name="Seto Y."/>
            <person name="Wang Y."/>
            <person name="Wakatake T."/>
            <person name="Sakakibara H."/>
            <person name="Demura T."/>
            <person name="Yamaguchi S."/>
            <person name="Yoneyama K."/>
            <person name="Manabe R.I."/>
            <person name="Nelson D.C."/>
            <person name="Schulman A.H."/>
            <person name="Timko M.P."/>
            <person name="dePamphilis C.W."/>
            <person name="Choi D."/>
            <person name="Shirasu K."/>
        </authorList>
    </citation>
    <scope>NUCLEOTIDE SEQUENCE [LARGE SCALE GENOMIC DNA]</scope>
    <source>
        <strain evidence="3">cv. UVA1</strain>
    </source>
</reference>
<feature type="compositionally biased region" description="Basic and acidic residues" evidence="1">
    <location>
        <begin position="94"/>
        <end position="112"/>
    </location>
</feature>
<evidence type="ECO:0000313" key="3">
    <source>
        <dbReference type="Proteomes" id="UP000325081"/>
    </source>
</evidence>
<feature type="region of interest" description="Disordered" evidence="1">
    <location>
        <begin position="86"/>
        <end position="117"/>
    </location>
</feature>
<evidence type="ECO:0000256" key="1">
    <source>
        <dbReference type="SAM" id="MobiDB-lite"/>
    </source>
</evidence>
<dbReference type="Proteomes" id="UP000325081">
    <property type="component" value="Unassembled WGS sequence"/>
</dbReference>
<name>A0A5A7PD28_STRAF</name>
<accession>A0A5A7PD28</accession>
<protein>
    <submittedName>
        <fullName evidence="2">Rab3 GTPase-activating protein catalytic subunit</fullName>
    </submittedName>
</protein>
<dbReference type="EMBL" id="BKCP01004317">
    <property type="protein sequence ID" value="GER30167.1"/>
    <property type="molecule type" value="Genomic_DNA"/>
</dbReference>
<dbReference type="AlphaFoldDB" id="A0A5A7PD28"/>
<keyword evidence="3" id="KW-1185">Reference proteome</keyword>
<evidence type="ECO:0000313" key="2">
    <source>
        <dbReference type="EMBL" id="GER30167.1"/>
    </source>
</evidence>
<proteinExistence type="predicted"/>
<sequence length="224" mass="24944">MHNDISFILTEPLYRDTDTKTITFRLNNLNSRVPKIPNPYSEKIIYGLEVETTGESNRSHTPNQTCFGTQNKLSIETKQAPQIPRRGIIQRPDFTAEGRGRARGDGDREKADPAYTSWKDGGDRRICFGIISGDSGPIRLVPRNAISSSGFDFPPFILDANESSDSPLLRRVTCPITRLPPTPSSFRRTSVAPPWVTFFVPPFTAVAVDLFLSGRGDAFLWATL</sequence>
<comment type="caution">
    <text evidence="2">The sequence shown here is derived from an EMBL/GenBank/DDBJ whole genome shotgun (WGS) entry which is preliminary data.</text>
</comment>
<gene>
    <name evidence="2" type="ORF">STAS_06094</name>
</gene>
<organism evidence="2 3">
    <name type="scientific">Striga asiatica</name>
    <name type="common">Asiatic witchweed</name>
    <name type="synonym">Buchnera asiatica</name>
    <dbReference type="NCBI Taxonomy" id="4170"/>
    <lineage>
        <taxon>Eukaryota</taxon>
        <taxon>Viridiplantae</taxon>
        <taxon>Streptophyta</taxon>
        <taxon>Embryophyta</taxon>
        <taxon>Tracheophyta</taxon>
        <taxon>Spermatophyta</taxon>
        <taxon>Magnoliopsida</taxon>
        <taxon>eudicotyledons</taxon>
        <taxon>Gunneridae</taxon>
        <taxon>Pentapetalae</taxon>
        <taxon>asterids</taxon>
        <taxon>lamiids</taxon>
        <taxon>Lamiales</taxon>
        <taxon>Orobanchaceae</taxon>
        <taxon>Buchnereae</taxon>
        <taxon>Striga</taxon>
    </lineage>
</organism>